<keyword evidence="3" id="KW-1185">Reference proteome</keyword>
<evidence type="ECO:0000313" key="2">
    <source>
        <dbReference type="EMBL" id="OWQ94612.1"/>
    </source>
</evidence>
<proteinExistence type="predicted"/>
<dbReference type="Proteomes" id="UP000197361">
    <property type="component" value="Unassembled WGS sequence"/>
</dbReference>
<sequence>MNLLLDTHALIWAANEPQKLPDAVRSAIEDSDNHIWISAVSAIEVAIKFRIGKLKGADELAARFETVIAGFGFDQLPISVAHASLAGLLPFDHRDPFDRILIAQSQIEQYAFVSSEKLFDQLGVVRFW</sequence>
<dbReference type="InterPro" id="IPR052919">
    <property type="entry name" value="TA_system_RNase"/>
</dbReference>
<evidence type="ECO:0000313" key="3">
    <source>
        <dbReference type="Proteomes" id="UP000197361"/>
    </source>
</evidence>
<dbReference type="InterPro" id="IPR041705">
    <property type="entry name" value="PIN_Sll0205"/>
</dbReference>
<dbReference type="Pfam" id="PF01850">
    <property type="entry name" value="PIN"/>
    <property type="match status" value="1"/>
</dbReference>
<feature type="domain" description="PIN" evidence="1">
    <location>
        <begin position="4"/>
        <end position="122"/>
    </location>
</feature>
<accession>A0A246JP71</accession>
<dbReference type="OrthoDB" id="9798990at2"/>
<evidence type="ECO:0000259" key="1">
    <source>
        <dbReference type="Pfam" id="PF01850"/>
    </source>
</evidence>
<gene>
    <name evidence="2" type="ORF">CDQ92_16165</name>
</gene>
<dbReference type="SUPFAM" id="SSF88723">
    <property type="entry name" value="PIN domain-like"/>
    <property type="match status" value="1"/>
</dbReference>
<dbReference type="InterPro" id="IPR002716">
    <property type="entry name" value="PIN_dom"/>
</dbReference>
<dbReference type="CDD" id="cd09872">
    <property type="entry name" value="PIN_Sll0205-like"/>
    <property type="match status" value="1"/>
</dbReference>
<dbReference type="RefSeq" id="WP_088442571.1">
    <property type="nucleotide sequence ID" value="NZ_BMMC01000008.1"/>
</dbReference>
<name>A0A246JP71_9SPHN</name>
<dbReference type="PANTHER" id="PTHR36173">
    <property type="entry name" value="RIBONUCLEASE VAPC16-RELATED"/>
    <property type="match status" value="1"/>
</dbReference>
<dbReference type="EMBL" id="NISK01000004">
    <property type="protein sequence ID" value="OWQ94612.1"/>
    <property type="molecule type" value="Genomic_DNA"/>
</dbReference>
<dbReference type="PANTHER" id="PTHR36173:SF2">
    <property type="entry name" value="RIBONUCLEASE VAPC16"/>
    <property type="match status" value="1"/>
</dbReference>
<dbReference type="Gene3D" id="3.40.50.1010">
    <property type="entry name" value="5'-nuclease"/>
    <property type="match status" value="1"/>
</dbReference>
<dbReference type="InterPro" id="IPR029060">
    <property type="entry name" value="PIN-like_dom_sf"/>
</dbReference>
<comment type="caution">
    <text evidence="2">The sequence shown here is derived from an EMBL/GenBank/DDBJ whole genome shotgun (WGS) entry which is preliminary data.</text>
</comment>
<organism evidence="2 3">
    <name type="scientific">Sphingopyxis bauzanensis</name>
    <dbReference type="NCBI Taxonomy" id="651663"/>
    <lineage>
        <taxon>Bacteria</taxon>
        <taxon>Pseudomonadati</taxon>
        <taxon>Pseudomonadota</taxon>
        <taxon>Alphaproteobacteria</taxon>
        <taxon>Sphingomonadales</taxon>
        <taxon>Sphingomonadaceae</taxon>
        <taxon>Sphingopyxis</taxon>
    </lineage>
</organism>
<reference evidence="2 3" key="1">
    <citation type="journal article" date="2010" name="Int. J. Syst. Evol. Microbiol.">
        <title>Sphingopyxis bauzanensis sp. nov., a psychrophilic bacterium isolated from soil.</title>
        <authorList>
            <person name="Zhang D.C."/>
            <person name="Liu H.C."/>
            <person name="Xin Y.H."/>
            <person name="Zhou Y.G."/>
            <person name="Schinner F."/>
            <person name="Margesin R."/>
        </authorList>
    </citation>
    <scope>NUCLEOTIDE SEQUENCE [LARGE SCALE GENOMIC DNA]</scope>
    <source>
        <strain evidence="2 3">DSM 22271</strain>
    </source>
</reference>
<dbReference type="AlphaFoldDB" id="A0A246JP71"/>
<protein>
    <submittedName>
        <fullName evidence="2">PIN domain nuclease</fullName>
    </submittedName>
</protein>